<dbReference type="RefSeq" id="WP_227614351.1">
    <property type="nucleotide sequence ID" value="NZ_JAJEPR010000004.1"/>
</dbReference>
<dbReference type="AlphaFoldDB" id="A0AAE3J528"/>
<proteinExistence type="predicted"/>
<evidence type="ECO:0000313" key="2">
    <source>
        <dbReference type="EMBL" id="MCC2188893.1"/>
    </source>
</evidence>
<protein>
    <submittedName>
        <fullName evidence="2">DUF3786 domain-containing protein</fullName>
    </submittedName>
</protein>
<accession>A0AAE3J528</accession>
<evidence type="ECO:0000313" key="3">
    <source>
        <dbReference type="Proteomes" id="UP001197875"/>
    </source>
</evidence>
<reference evidence="2 3" key="1">
    <citation type="submission" date="2021-10" db="EMBL/GenBank/DDBJ databases">
        <title>Anaerobic single-cell dispensing facilitates the cultivation of human gut bacteria.</title>
        <authorList>
            <person name="Afrizal A."/>
        </authorList>
    </citation>
    <scope>NUCLEOTIDE SEQUENCE [LARGE SCALE GENOMIC DNA]</scope>
    <source>
        <strain evidence="2 3">CLA-AA-H277</strain>
    </source>
</reference>
<evidence type="ECO:0000259" key="1">
    <source>
        <dbReference type="Pfam" id="PF12654"/>
    </source>
</evidence>
<dbReference type="Proteomes" id="UP001197875">
    <property type="component" value="Unassembled WGS sequence"/>
</dbReference>
<sequence length="212" mass="24128">MNIPYEKDNKERIPFTHYLEEFQALDPETASLRSGIPYDKDKKVFTLRMLGKEFLISWPEFEVRRADETDTQYAAILEGVPAKIMAIRMIANGIAAAPTGKYLTYREVPWGTVYLQQFTGRCISRLAFSYGNRLADFCAVMERMGAKKLPMGDASYEFEFINGYFVQFILWAGDDEFPPSAQILFSDNFPLSFSAEDMAVVGDITIGTMKKL</sequence>
<dbReference type="EMBL" id="JAJEPR010000004">
    <property type="protein sequence ID" value="MCC2188893.1"/>
    <property type="molecule type" value="Genomic_DNA"/>
</dbReference>
<keyword evidence="3" id="KW-1185">Reference proteome</keyword>
<organism evidence="2 3">
    <name type="scientific">Fusicatenibacter faecihominis</name>
    <dbReference type="NCBI Taxonomy" id="2881276"/>
    <lineage>
        <taxon>Bacteria</taxon>
        <taxon>Bacillati</taxon>
        <taxon>Bacillota</taxon>
        <taxon>Clostridia</taxon>
        <taxon>Lachnospirales</taxon>
        <taxon>Lachnospiraceae</taxon>
        <taxon>Fusicatenibacter</taxon>
    </lineage>
</organism>
<comment type="caution">
    <text evidence="2">The sequence shown here is derived from an EMBL/GenBank/DDBJ whole genome shotgun (WGS) entry which is preliminary data.</text>
</comment>
<feature type="domain" description="DUF3786" evidence="1">
    <location>
        <begin position="26"/>
        <end position="206"/>
    </location>
</feature>
<dbReference type="InterPro" id="IPR024264">
    <property type="entry name" value="DUF3786"/>
</dbReference>
<name>A0AAE3J528_9FIRM</name>
<dbReference type="Pfam" id="PF12654">
    <property type="entry name" value="DUF3786"/>
    <property type="match status" value="1"/>
</dbReference>
<gene>
    <name evidence="2" type="ORF">LKD71_03480</name>
</gene>